<feature type="compositionally biased region" description="Polar residues" evidence="1">
    <location>
        <begin position="152"/>
        <end position="166"/>
    </location>
</feature>
<proteinExistence type="predicted"/>
<evidence type="ECO:0000313" key="3">
    <source>
        <dbReference type="EnsemblMetazoa" id="CLYHEMP009399.1"/>
    </source>
</evidence>
<feature type="compositionally biased region" description="Low complexity" evidence="1">
    <location>
        <begin position="1507"/>
        <end position="1518"/>
    </location>
</feature>
<dbReference type="OrthoDB" id="1918685at2759"/>
<reference evidence="3" key="1">
    <citation type="submission" date="2021-01" db="UniProtKB">
        <authorList>
            <consortium name="EnsemblMetazoa"/>
        </authorList>
    </citation>
    <scope>IDENTIFICATION</scope>
</reference>
<feature type="compositionally biased region" description="Low complexity" evidence="1">
    <location>
        <begin position="633"/>
        <end position="644"/>
    </location>
</feature>
<feature type="compositionally biased region" description="Polar residues" evidence="1">
    <location>
        <begin position="1804"/>
        <end position="1839"/>
    </location>
</feature>
<feature type="region of interest" description="Disordered" evidence="1">
    <location>
        <begin position="1063"/>
        <end position="1124"/>
    </location>
</feature>
<feature type="compositionally biased region" description="Basic and acidic residues" evidence="1">
    <location>
        <begin position="2229"/>
        <end position="2250"/>
    </location>
</feature>
<feature type="region of interest" description="Disordered" evidence="1">
    <location>
        <begin position="1193"/>
        <end position="1216"/>
    </location>
</feature>
<dbReference type="PROSITE" id="PS50013">
    <property type="entry name" value="CHROMO_2"/>
    <property type="match status" value="1"/>
</dbReference>
<feature type="compositionally biased region" description="Polar residues" evidence="1">
    <location>
        <begin position="1100"/>
        <end position="1124"/>
    </location>
</feature>
<feature type="compositionally biased region" description="Low complexity" evidence="1">
    <location>
        <begin position="1141"/>
        <end position="1166"/>
    </location>
</feature>
<feature type="compositionally biased region" description="Polar residues" evidence="1">
    <location>
        <begin position="1337"/>
        <end position="1347"/>
    </location>
</feature>
<feature type="region of interest" description="Disordered" evidence="1">
    <location>
        <begin position="2128"/>
        <end position="2179"/>
    </location>
</feature>
<evidence type="ECO:0000256" key="1">
    <source>
        <dbReference type="SAM" id="MobiDB-lite"/>
    </source>
</evidence>
<feature type="region of interest" description="Disordered" evidence="1">
    <location>
        <begin position="53"/>
        <end position="261"/>
    </location>
</feature>
<feature type="region of interest" description="Disordered" evidence="1">
    <location>
        <begin position="1931"/>
        <end position="2088"/>
    </location>
</feature>
<protein>
    <recommendedName>
        <fullName evidence="2">Chromo domain-containing protein</fullName>
    </recommendedName>
</protein>
<evidence type="ECO:0000259" key="2">
    <source>
        <dbReference type="PROSITE" id="PS50013"/>
    </source>
</evidence>
<feature type="compositionally biased region" description="Basic and acidic residues" evidence="1">
    <location>
        <begin position="1464"/>
        <end position="1475"/>
    </location>
</feature>
<feature type="compositionally biased region" description="Basic and acidic residues" evidence="1">
    <location>
        <begin position="1299"/>
        <end position="1314"/>
    </location>
</feature>
<dbReference type="RefSeq" id="XP_066922153.1">
    <property type="nucleotide sequence ID" value="XM_067066052.1"/>
</dbReference>
<feature type="compositionally biased region" description="Basic and acidic residues" evidence="1">
    <location>
        <begin position="2076"/>
        <end position="2088"/>
    </location>
</feature>
<dbReference type="GeneID" id="136809511"/>
<dbReference type="Pfam" id="PF00385">
    <property type="entry name" value="Chromo"/>
    <property type="match status" value="1"/>
</dbReference>
<feature type="compositionally biased region" description="Polar residues" evidence="1">
    <location>
        <begin position="1955"/>
        <end position="1965"/>
    </location>
</feature>
<name>A0A7M5UDY3_9CNID</name>
<feature type="compositionally biased region" description="Polar residues" evidence="1">
    <location>
        <begin position="2131"/>
        <end position="2150"/>
    </location>
</feature>
<evidence type="ECO:0000313" key="4">
    <source>
        <dbReference type="Proteomes" id="UP000594262"/>
    </source>
</evidence>
<feature type="compositionally biased region" description="Acidic residues" evidence="1">
    <location>
        <begin position="93"/>
        <end position="103"/>
    </location>
</feature>
<feature type="compositionally biased region" description="Low complexity" evidence="1">
    <location>
        <begin position="928"/>
        <end position="942"/>
    </location>
</feature>
<feature type="compositionally biased region" description="Polar residues" evidence="1">
    <location>
        <begin position="205"/>
        <end position="226"/>
    </location>
</feature>
<feature type="compositionally biased region" description="Polar residues" evidence="1">
    <location>
        <begin position="438"/>
        <end position="447"/>
    </location>
</feature>
<feature type="compositionally biased region" description="Basic and acidic residues" evidence="1">
    <location>
        <begin position="1934"/>
        <end position="1943"/>
    </location>
</feature>
<feature type="region of interest" description="Disordered" evidence="1">
    <location>
        <begin position="958"/>
        <end position="1034"/>
    </location>
</feature>
<feature type="compositionally biased region" description="Low complexity" evidence="1">
    <location>
        <begin position="1011"/>
        <end position="1034"/>
    </location>
</feature>
<feature type="compositionally biased region" description="Polar residues" evidence="1">
    <location>
        <begin position="2208"/>
        <end position="2228"/>
    </location>
</feature>
<dbReference type="CDD" id="cd00024">
    <property type="entry name" value="CD_CSD"/>
    <property type="match status" value="1"/>
</dbReference>
<feature type="compositionally biased region" description="Polar residues" evidence="1">
    <location>
        <begin position="649"/>
        <end position="670"/>
    </location>
</feature>
<dbReference type="Gene3D" id="2.40.50.40">
    <property type="match status" value="1"/>
</dbReference>
<feature type="compositionally biased region" description="Polar residues" evidence="1">
    <location>
        <begin position="2066"/>
        <end position="2075"/>
    </location>
</feature>
<feature type="compositionally biased region" description="Basic and acidic residues" evidence="1">
    <location>
        <begin position="1997"/>
        <end position="2016"/>
    </location>
</feature>
<feature type="region of interest" description="Disordered" evidence="1">
    <location>
        <begin position="849"/>
        <end position="873"/>
    </location>
</feature>
<feature type="compositionally biased region" description="Polar residues" evidence="1">
    <location>
        <begin position="851"/>
        <end position="868"/>
    </location>
</feature>
<feature type="compositionally biased region" description="Polar residues" evidence="1">
    <location>
        <begin position="1363"/>
        <end position="1373"/>
    </location>
</feature>
<organism evidence="3 4">
    <name type="scientific">Clytia hemisphaerica</name>
    <dbReference type="NCBI Taxonomy" id="252671"/>
    <lineage>
        <taxon>Eukaryota</taxon>
        <taxon>Metazoa</taxon>
        <taxon>Cnidaria</taxon>
        <taxon>Hydrozoa</taxon>
        <taxon>Hydroidolina</taxon>
        <taxon>Leptothecata</taxon>
        <taxon>Obeliida</taxon>
        <taxon>Clytiidae</taxon>
        <taxon>Clytia</taxon>
    </lineage>
</organism>
<feature type="compositionally biased region" description="Low complexity" evidence="1">
    <location>
        <begin position="1086"/>
        <end position="1099"/>
    </location>
</feature>
<feature type="domain" description="Chromo" evidence="2">
    <location>
        <begin position="10"/>
        <end position="63"/>
    </location>
</feature>
<feature type="region of interest" description="Disordered" evidence="1">
    <location>
        <begin position="2196"/>
        <end position="2266"/>
    </location>
</feature>
<feature type="compositionally biased region" description="Low complexity" evidence="1">
    <location>
        <begin position="1384"/>
        <end position="1394"/>
    </location>
</feature>
<feature type="region of interest" description="Disordered" evidence="1">
    <location>
        <begin position="273"/>
        <end position="317"/>
    </location>
</feature>
<feature type="compositionally biased region" description="Acidic residues" evidence="1">
    <location>
        <begin position="396"/>
        <end position="424"/>
    </location>
</feature>
<feature type="compositionally biased region" description="Low complexity" evidence="1">
    <location>
        <begin position="1944"/>
        <end position="1954"/>
    </location>
</feature>
<feature type="compositionally biased region" description="Basic and acidic residues" evidence="1">
    <location>
        <begin position="1772"/>
        <end position="1802"/>
    </location>
</feature>
<sequence>MAEQEEPDGFAVVEILGTTIKHGKRHYKVRWADSWEPEENLAGCPQMIEDFWKKNKSEKRSKGSITRNKRKRTRQLRGDTPPASPPPNHNDTDSSDESDDSDDQPLGKTNKRKQRTKKNKRPRVESTSSSGDARQQGGEERAEENSLDNEITENTTSLGNSNQQEKLQAPMIGFGDQETSTDMNIDNEPTFDDTGEPPPIEEINAPNSSTTQRPTTPSISPVDNNIQPPPIEEINAGAPQIHYQKETSKDGNEEEEPTMQQLAQISNDSLLPLDTPVCQASSLRVKDASPNSTSAQKTENQPPFATTTAATSTSTTFSSLTRANQRLAASNNRQNCIDVDEVYTDDVTSKILEEKIVVVKKEPLSEPEDEELSFKRTAKIKAGFTIRKLAEKELDTQESSDSNEEDEYVQQPEEDDQDDDDISADDSNGTNRREEQQRVNSAMPTSSFQSAMETLLTLNVTTVQSQQHQRISSFTNTKAPTTTTITSFRCPTGAITNTFASIRPTLITSTTSCGSASTIVSFQSRPLPVPKGPVPDDNPEMARTFERFQKWSQFQQKELLTVSIKAVAKQVFTSKETSDGSIKTRINNWLTDRIRKKFGRQPGNAILNHPTYSQIVDNLAAKVFEAVKHIFKQSGSSDQKQDQGPQLVALSSGSNVPQPRPSNLQQPQGSHQRHPLPNILRPRQPPTPPAQHQTQQPQQHPISQLQQLSQQPRSVAMCPIPIAVDPQLPPYDLNDPQTQMQSQVMHRFASVHQQMNLQHLYTDPRLIPGSQPALYHNAHFQPIPGARPIGPIHSQQQPIQSIGIRMGQTSIRAQQPRLTHLNIQQPSQSGIRVGLSPDGTQQRVRYPGVFPTQQRNIQTSQIVTGTNQHSRENNPQRINASIASQQPNRHQVNIMRGTHPTSPPANQQLPRPSFSAVRHPSPPSGGSNQQQLIHQNQQQLPQRTQFSSTNHAQLPQRTQYSSANHAQQRHPFPPLTNNPQNSRSSVYTQGPTSMIKTARPQGSAQFNQRLPTQQNQNQNRFPRPNPQQAPVVQQQTHFHPRVVNFGKLHSFRINDLMGELTNLSTESQSSTHQSSQAVQPVQNITQDQRSPQSFQQQPPTMFNRTPTSQIVTSQKSLQKQPLESLNQRVQPVPAQILQHVTPTSKSQAPSSSTQQTPPVTSQQAPTATTVITNQQTFQPPSTSSLPTIAATIVSESQQQSSSTTTSTGPRIKHTNPTASIKRYIPRKSFKGPALSFQDRQYEAGEMTPALRDDFMIPSIPPISLPEMPEEEDNPLEFSDIVSPSSPRANDIPIDTSCSNEKKTTPEKQESKDPGEPVMAMETNSANLDDIETDLTDQTDNTTAPTVASQSPSKPQSKDPEATPMSQELESSSINDKDTATILASDSQLSSSEESQCMDEPIQSPGQPPIMAMEIDESESDFSSGKTNDVVNSTVIDNELLTKSKDSDTEMPENKTADICSTIEESNKDRNIHSDTEMSENTTQESSANTSSATEESNKTDKDLSIGASEPKPSSPKASESNKDDCRKDEKELLEESKATEDDETEITDQEALAIAGCLGLDPSDNSPEPDNEIQGTKRVDQETEGVDQETEGADQASERKDQVTEGVDQTDSPKDDSDEEITIINSKSTPVPERKPPPERVGGSGLSFTAEEEDVPHSVTSYIKRHYQSILDMVGDKRSSLGPKLHLHSDGSIEISLKEGGYIRIRYKDLVRADHERKARLRQTANTTAGSALRAQNAVVLIDESTTSATTDNTGKLGGSKETMSDSTQPDTSRKTNMESKRFGPGLIKKEKSPNRNTEKNETLLITQTGNSNDSTSTTHSINTVTKGDTNNKNRSVNIESDNTSTTIKDKTGIKTSNKSDENFTAKQTQNLDKMNENLSTRNDIKDNERTQNMLDDIDVTKISKQENLKFDIKGSSTSQNSNEVNLAINTSKDTLKSNDESSTKSGGSNSLSNETPSNTDNSDSAPEHRKVDKKDSSKGIFSKDETKNSTANHSGSDIKNKDHTSMDERIIKENLNELNDSPVMNENELLDFDDSDGNDEDMDDKLLTEDQLLGNDDEDEDGVEMTSSTVQSDTSKPEKSENLNIEKKDFVSKTEITKSCQETTEVDTGIRITRIIDTEVKKSAVAASTGELSSNSSKSIAQGSGTIESSNKELNRTNMDTPGSKATEQKLDSKTMNNTRVDSLDLDFETDQIASSPNLKSWEPNLNIDSTPTKNQSDVNKNIQSDSSKFDHVTSRNQSERSKSVDRNKQSSTSSKFKGVNLPFL</sequence>
<feature type="compositionally biased region" description="Polar residues" evidence="1">
    <location>
        <begin position="977"/>
        <end position="1010"/>
    </location>
</feature>
<feature type="compositionally biased region" description="Acidic residues" evidence="1">
    <location>
        <begin position="2029"/>
        <end position="2044"/>
    </location>
</feature>
<feature type="compositionally biased region" description="Basic and acidic residues" evidence="1">
    <location>
        <begin position="1519"/>
        <end position="1539"/>
    </location>
</feature>
<feature type="region of interest" description="Disordered" evidence="1">
    <location>
        <begin position="392"/>
        <end position="447"/>
    </location>
</feature>
<feature type="compositionally biased region" description="Acidic residues" evidence="1">
    <location>
        <begin position="1582"/>
        <end position="1592"/>
    </location>
</feature>
<dbReference type="InterPro" id="IPR000953">
    <property type="entry name" value="Chromo/chromo_shadow_dom"/>
</dbReference>
<feature type="compositionally biased region" description="Polar residues" evidence="1">
    <location>
        <begin position="289"/>
        <end position="304"/>
    </location>
</feature>
<feature type="compositionally biased region" description="Low complexity" evidence="1">
    <location>
        <begin position="1196"/>
        <end position="1207"/>
    </location>
</feature>
<feature type="compositionally biased region" description="Low complexity" evidence="1">
    <location>
        <begin position="1478"/>
        <end position="1494"/>
    </location>
</feature>
<feature type="compositionally biased region" description="Low complexity" evidence="1">
    <location>
        <begin position="690"/>
        <end position="711"/>
    </location>
</feature>
<dbReference type="SUPFAM" id="SSF54160">
    <property type="entry name" value="Chromo domain-like"/>
    <property type="match status" value="1"/>
</dbReference>
<accession>A0A7M5UDY3</accession>
<dbReference type="InterPro" id="IPR016197">
    <property type="entry name" value="Chromo-like_dom_sf"/>
</dbReference>
<feature type="region of interest" description="Disordered" evidence="1">
    <location>
        <begin position="1262"/>
        <end position="1654"/>
    </location>
</feature>
<feature type="region of interest" description="Disordered" evidence="1">
    <location>
        <begin position="894"/>
        <end position="946"/>
    </location>
</feature>
<feature type="region of interest" description="Disordered" evidence="1">
    <location>
        <begin position="633"/>
        <end position="711"/>
    </location>
</feature>
<dbReference type="SMART" id="SM00298">
    <property type="entry name" value="CHROMO"/>
    <property type="match status" value="1"/>
</dbReference>
<feature type="compositionally biased region" description="Basic and acidic residues" evidence="1">
    <location>
        <begin position="1966"/>
        <end position="1988"/>
    </location>
</feature>
<feature type="compositionally biased region" description="Low complexity" evidence="1">
    <location>
        <begin position="305"/>
        <end position="317"/>
    </location>
</feature>
<keyword evidence="4" id="KW-1185">Reference proteome</keyword>
<feature type="region of interest" description="Disordered" evidence="1">
    <location>
        <begin position="1749"/>
        <end position="1839"/>
    </location>
</feature>
<feature type="compositionally biased region" description="Basic and acidic residues" evidence="1">
    <location>
        <begin position="1439"/>
        <end position="1455"/>
    </location>
</feature>
<dbReference type="Proteomes" id="UP000594262">
    <property type="component" value="Unplaced"/>
</dbReference>
<feature type="compositionally biased region" description="Basic residues" evidence="1">
    <location>
        <begin position="109"/>
        <end position="121"/>
    </location>
</feature>
<feature type="region of interest" description="Disordered" evidence="1">
    <location>
        <begin position="1140"/>
        <end position="1166"/>
    </location>
</feature>
<dbReference type="InterPro" id="IPR023780">
    <property type="entry name" value="Chromo_domain"/>
</dbReference>
<dbReference type="EnsemblMetazoa" id="CLYHEMT009399.1">
    <property type="protein sequence ID" value="CLYHEMP009399.1"/>
    <property type="gene ID" value="CLYHEMG009399"/>
</dbReference>
<feature type="compositionally biased region" description="Low complexity" evidence="1">
    <location>
        <begin position="1064"/>
        <end position="1076"/>
    </location>
</feature>
<feature type="compositionally biased region" description="Polar residues" evidence="1">
    <location>
        <begin position="1420"/>
        <end position="1435"/>
    </location>
</feature>
<feature type="compositionally biased region" description="Polar residues" evidence="1">
    <location>
        <begin position="2157"/>
        <end position="2167"/>
    </location>
</feature>